<protein>
    <recommendedName>
        <fullName evidence="5">AAA family ATPase</fullName>
    </recommendedName>
</protein>
<evidence type="ECO:0000313" key="4">
    <source>
        <dbReference type="Proteomes" id="UP000078148"/>
    </source>
</evidence>
<dbReference type="RefSeq" id="WP_087071476.1">
    <property type="nucleotide sequence ID" value="NZ_CP021170.1"/>
</dbReference>
<dbReference type="InterPro" id="IPR027417">
    <property type="entry name" value="P-loop_NTPase"/>
</dbReference>
<dbReference type="SUPFAM" id="SSF52540">
    <property type="entry name" value="P-loop containing nucleoside triphosphate hydrolases"/>
    <property type="match status" value="1"/>
</dbReference>
<evidence type="ECO:0000259" key="1">
    <source>
        <dbReference type="Pfam" id="PF01695"/>
    </source>
</evidence>
<reference evidence="3 4" key="1">
    <citation type="journal article" date="2016" name="Int. J. Syst. Evol. Microbiol.">
        <title>Paenibacillus damxungensis sp. nov., isolated from raw yak (Bos grunniens) milk.</title>
        <authorList>
            <person name="Wu Z."/>
            <person name="Gao C."/>
            <person name="Han J."/>
            <person name="Liu Z."/>
        </authorList>
    </citation>
    <scope>NUCLEOTIDE SEQUENCE [LARGE SCALE GENOMIC DNA]</scope>
    <source>
        <strain evidence="3 4">BD3526</strain>
        <plasmid evidence="3 4">unnamed1</plasmid>
    </source>
</reference>
<dbReference type="PANTHER" id="PTHR30050:SF8">
    <property type="entry name" value="PRIMOSOMAL PROTEIN DNAI"/>
    <property type="match status" value="1"/>
</dbReference>
<keyword evidence="3" id="KW-0614">Plasmid</keyword>
<dbReference type="InterPro" id="IPR002611">
    <property type="entry name" value="IstB_ATP-bd"/>
</dbReference>
<dbReference type="Pfam" id="PF01695">
    <property type="entry name" value="IstB_IS21"/>
    <property type="match status" value="1"/>
</dbReference>
<sequence>MPTSSPEERFARLLQLKQKSQQMQQELLQDPIVAEFMQKHPGLPNTVLQSSLPKILEYRNNRRHCEQCPGLDHCPLDLPGHYTHLEVVHLAGDTRLEDRRVRCRHQRVLEHQQQIRRNILSYHDDREAVERGYDVQEIASREKERTPAVRRVLQYLQQVTHTQKLPKKGLYLQGGFGTGKTYLLGFLLHELAKLGHTGIIVYLPEFVEDMKLLMNDSNKLQTAMKLLKETDLLVLDDIGAENLNPWVRDHILGTILNDRMDKKPTFYTSNYALADLQTHLSFTHKDGDDHFKAERLMNRIAPYIEVIHVTGANQRPMHSMKNKEG</sequence>
<dbReference type="PANTHER" id="PTHR30050">
    <property type="entry name" value="CHROMOSOMAL REPLICATION INITIATOR PROTEIN DNAA"/>
    <property type="match status" value="1"/>
</dbReference>
<feature type="domain" description="IstB-like ATP-binding" evidence="1">
    <location>
        <begin position="148"/>
        <end position="319"/>
    </location>
</feature>
<dbReference type="Pfam" id="PF07319">
    <property type="entry name" value="DnaI_N"/>
    <property type="match status" value="1"/>
</dbReference>
<dbReference type="Gene3D" id="3.40.50.300">
    <property type="entry name" value="P-loop containing nucleotide triphosphate hydrolases"/>
    <property type="match status" value="1"/>
</dbReference>
<evidence type="ECO:0000259" key="2">
    <source>
        <dbReference type="Pfam" id="PF07319"/>
    </source>
</evidence>
<geneLocation type="plasmid" evidence="3 4">
    <name>unnamed1</name>
</geneLocation>
<proteinExistence type="predicted"/>
<dbReference type="Proteomes" id="UP000078148">
    <property type="component" value="Plasmid unnamed1"/>
</dbReference>
<evidence type="ECO:0008006" key="5">
    <source>
        <dbReference type="Google" id="ProtNLM"/>
    </source>
</evidence>
<organism evidence="3 4">
    <name type="scientific">Paenibacillus bovis</name>
    <dbReference type="NCBI Taxonomy" id="1616788"/>
    <lineage>
        <taxon>Bacteria</taxon>
        <taxon>Bacillati</taxon>
        <taxon>Bacillota</taxon>
        <taxon>Bacilli</taxon>
        <taxon>Bacillales</taxon>
        <taxon>Paenibacillaceae</taxon>
        <taxon>Paenibacillus</taxon>
    </lineage>
</organism>
<name>A0A1X9T4C4_9BACL</name>
<dbReference type="GO" id="GO:0005524">
    <property type="term" value="F:ATP binding"/>
    <property type="evidence" value="ECO:0007669"/>
    <property type="project" value="InterPro"/>
</dbReference>
<dbReference type="CDD" id="cd00009">
    <property type="entry name" value="AAA"/>
    <property type="match status" value="1"/>
</dbReference>
<dbReference type="AlphaFoldDB" id="A0A1X9T4C4"/>
<keyword evidence="4" id="KW-1185">Reference proteome</keyword>
<dbReference type="GO" id="GO:0006260">
    <property type="term" value="P:DNA replication"/>
    <property type="evidence" value="ECO:0007669"/>
    <property type="project" value="TreeGrafter"/>
</dbReference>
<gene>
    <name evidence="3" type="ORF">AR543_p0175</name>
</gene>
<evidence type="ECO:0000313" key="3">
    <source>
        <dbReference type="EMBL" id="ARR10783.1"/>
    </source>
</evidence>
<dbReference type="OrthoDB" id="61127at2"/>
<dbReference type="KEGG" id="pbv:AR543_p0175"/>
<accession>A0A1X9T4C4</accession>
<dbReference type="EMBL" id="CP021170">
    <property type="protein sequence ID" value="ARR10783.1"/>
    <property type="molecule type" value="Genomic_DNA"/>
</dbReference>
<feature type="domain" description="Primosomal DnaI N-terminal" evidence="2">
    <location>
        <begin position="15"/>
        <end position="87"/>
    </location>
</feature>
<dbReference type="InterPro" id="IPR009928">
    <property type="entry name" value="DnaI_N"/>
</dbReference>